<feature type="transmembrane region" description="Helical" evidence="4">
    <location>
        <begin position="96"/>
        <end position="113"/>
    </location>
</feature>
<feature type="transmembrane region" description="Helical" evidence="4">
    <location>
        <begin position="296"/>
        <end position="313"/>
    </location>
</feature>
<dbReference type="InterPro" id="IPR036259">
    <property type="entry name" value="MFS_trans_sf"/>
</dbReference>
<accession>A0A2M6USC7</accession>
<evidence type="ECO:0000256" key="2">
    <source>
        <dbReference type="ARBA" id="ARBA00022989"/>
    </source>
</evidence>
<feature type="transmembrane region" description="Helical" evidence="4">
    <location>
        <begin position="271"/>
        <end position="290"/>
    </location>
</feature>
<dbReference type="PANTHER" id="PTHR23530">
    <property type="entry name" value="TRANSPORT PROTEIN-RELATED"/>
    <property type="match status" value="1"/>
</dbReference>
<keyword evidence="1 4" id="KW-0812">Transmembrane</keyword>
<gene>
    <name evidence="6" type="ORF">CER18_04505</name>
</gene>
<feature type="transmembrane region" description="Helical" evidence="4">
    <location>
        <begin position="155"/>
        <end position="175"/>
    </location>
</feature>
<feature type="transmembrane region" description="Helical" evidence="4">
    <location>
        <begin position="33"/>
        <end position="58"/>
    </location>
</feature>
<protein>
    <submittedName>
        <fullName evidence="6">MFS transporter</fullName>
    </submittedName>
</protein>
<dbReference type="STRING" id="85701.BM1374166_02134"/>
<feature type="transmembrane region" description="Helical" evidence="4">
    <location>
        <begin position="242"/>
        <end position="264"/>
    </location>
</feature>
<dbReference type="InterPro" id="IPR053160">
    <property type="entry name" value="MFS_DHA3_Transporter"/>
</dbReference>
<evidence type="ECO:0000259" key="5">
    <source>
        <dbReference type="PROSITE" id="PS50850"/>
    </source>
</evidence>
<feature type="domain" description="Major facilitator superfamily (MFS) profile" evidence="5">
    <location>
        <begin position="1"/>
        <end position="385"/>
    </location>
</feature>
<dbReference type="InterPro" id="IPR020846">
    <property type="entry name" value="MFS_dom"/>
</dbReference>
<evidence type="ECO:0000313" key="6">
    <source>
        <dbReference type="EMBL" id="PIT69076.1"/>
    </source>
</evidence>
<dbReference type="Pfam" id="PF07690">
    <property type="entry name" value="MFS_1"/>
    <property type="match status" value="1"/>
</dbReference>
<dbReference type="RefSeq" id="WP_100128887.1">
    <property type="nucleotide sequence ID" value="NZ_CADDYI010000004.1"/>
</dbReference>
<keyword evidence="2 4" id="KW-1133">Transmembrane helix</keyword>
<sequence length="388" mass="44614">MTNILAFGFLFNGIRILTGAFIAFYMLEKGLTLIDIGIIKSFQAFIMMVTDIPLGYFADRKSYKISIVLAAAFAATWLFLMGVSTSFYGFLLAESFNALSLTLIAGAYNALLVQYAKAKLTSTKKVLGLSSQYNYVGMFIFSLIGAYFADYSSQYIWYIAAFLMLMTTLFGLFFLDDLKGQRKPNHGNFLQANSLICEAKEMVSIFVKVPYISLCFYFSLIFFNIFSQYWQWIFKDHNINVTYFDLGVTFSLILLSQLLASFLFTKLSETINFILLLFLSVSMIFTVAFFEPRKEIAVILVCIIFYLIKYTYLRVEVILHDRISDHFRATYESFLSTVGRFSLLVLFYMSASMVNRFGFFSLVYIFAIYLLIYLFAVFFLEGTRKKAQ</sequence>
<dbReference type="InterPro" id="IPR011701">
    <property type="entry name" value="MFS"/>
</dbReference>
<comment type="caution">
    <text evidence="6">The sequence shown here is derived from an EMBL/GenBank/DDBJ whole genome shotgun (WGS) entry which is preliminary data.</text>
</comment>
<evidence type="ECO:0000256" key="4">
    <source>
        <dbReference type="SAM" id="Phobius"/>
    </source>
</evidence>
<feature type="transmembrane region" description="Helical" evidence="4">
    <location>
        <begin position="209"/>
        <end position="230"/>
    </location>
</feature>
<dbReference type="OrthoDB" id="6463896at2"/>
<feature type="transmembrane region" description="Helical" evidence="4">
    <location>
        <begin position="334"/>
        <end position="351"/>
    </location>
</feature>
<dbReference type="Proteomes" id="UP000229839">
    <property type="component" value="Unassembled WGS sequence"/>
</dbReference>
<feature type="transmembrane region" description="Helical" evidence="4">
    <location>
        <begin position="357"/>
        <end position="380"/>
    </location>
</feature>
<evidence type="ECO:0000256" key="1">
    <source>
        <dbReference type="ARBA" id="ARBA00022692"/>
    </source>
</evidence>
<evidence type="ECO:0000256" key="3">
    <source>
        <dbReference type="ARBA" id="ARBA00023136"/>
    </source>
</evidence>
<proteinExistence type="predicted"/>
<feature type="transmembrane region" description="Helical" evidence="4">
    <location>
        <begin position="7"/>
        <end position="27"/>
    </location>
</feature>
<feature type="transmembrane region" description="Helical" evidence="4">
    <location>
        <begin position="65"/>
        <end position="90"/>
    </location>
</feature>
<keyword evidence="3 4" id="KW-0472">Membrane</keyword>
<name>A0A2M6USC7_9HYPH</name>
<dbReference type="PROSITE" id="PS50850">
    <property type="entry name" value="MFS"/>
    <property type="match status" value="1"/>
</dbReference>
<organism evidence="6 7">
    <name type="scientific">Bartonella tribocorum</name>
    <dbReference type="NCBI Taxonomy" id="85701"/>
    <lineage>
        <taxon>Bacteria</taxon>
        <taxon>Pseudomonadati</taxon>
        <taxon>Pseudomonadota</taxon>
        <taxon>Alphaproteobacteria</taxon>
        <taxon>Hyphomicrobiales</taxon>
        <taxon>Bartonellaceae</taxon>
        <taxon>Bartonella</taxon>
    </lineage>
</organism>
<dbReference type="PANTHER" id="PTHR23530:SF1">
    <property type="entry name" value="PERMEASE, MAJOR FACILITATOR SUPERFAMILY-RELATED"/>
    <property type="match status" value="1"/>
</dbReference>
<feature type="transmembrane region" description="Helical" evidence="4">
    <location>
        <begin position="133"/>
        <end position="149"/>
    </location>
</feature>
<dbReference type="EMBL" id="NJGE01000008">
    <property type="protein sequence ID" value="PIT69076.1"/>
    <property type="molecule type" value="Genomic_DNA"/>
</dbReference>
<dbReference type="GO" id="GO:0022857">
    <property type="term" value="F:transmembrane transporter activity"/>
    <property type="evidence" value="ECO:0007669"/>
    <property type="project" value="InterPro"/>
</dbReference>
<dbReference type="AlphaFoldDB" id="A0A2M6USC7"/>
<reference evidence="6 7" key="1">
    <citation type="submission" date="2017-06" db="EMBL/GenBank/DDBJ databases">
        <title>Draft genome of Bartonella tribocorum strain L103, isolated from a rodent in Laos.</title>
        <authorList>
            <person name="Hadjadj L."/>
            <person name="Jiyipong T."/>
            <person name="Morand S."/>
            <person name="Diene S.M."/>
            <person name="Rolain J.-M."/>
        </authorList>
    </citation>
    <scope>NUCLEOTIDE SEQUENCE [LARGE SCALE GENOMIC DNA]</scope>
    <source>
        <strain evidence="6 7">L103</strain>
    </source>
</reference>
<dbReference type="SUPFAM" id="SSF103473">
    <property type="entry name" value="MFS general substrate transporter"/>
    <property type="match status" value="1"/>
</dbReference>
<dbReference type="Gene3D" id="1.20.1250.20">
    <property type="entry name" value="MFS general substrate transporter like domains"/>
    <property type="match status" value="1"/>
</dbReference>
<evidence type="ECO:0000313" key="7">
    <source>
        <dbReference type="Proteomes" id="UP000229839"/>
    </source>
</evidence>